<proteinExistence type="predicted"/>
<evidence type="ECO:0000259" key="2">
    <source>
        <dbReference type="Pfam" id="PF01979"/>
    </source>
</evidence>
<keyword evidence="1" id="KW-0812">Transmembrane</keyword>
<dbReference type="Proteomes" id="UP000249696">
    <property type="component" value="Unassembled WGS sequence"/>
</dbReference>
<dbReference type="OrthoDB" id="9815657at2"/>
<gene>
    <name evidence="3" type="ORF">LV92_02239</name>
</gene>
<feature type="transmembrane region" description="Helical" evidence="1">
    <location>
        <begin position="12"/>
        <end position="31"/>
    </location>
</feature>
<dbReference type="Pfam" id="PF01979">
    <property type="entry name" value="Amidohydro_1"/>
    <property type="match status" value="1"/>
</dbReference>
<evidence type="ECO:0000313" key="3">
    <source>
        <dbReference type="EMBL" id="RAJ11314.1"/>
    </source>
</evidence>
<sequence>MNINKLIKAGGYGLVGLLLIISIAIILILCWDSKQTSYLRVQGRVDTYIIKNVNIVPMTSDTILSNHDILIKQGIISKIAPDIFAKNIKQIDGTDKFMVPGLADMHVHVWDDYELGLYLSKGVTTLRNMWGMPFHLRMKKRIQENAIHAPIFLTASPKLTGPKDEGIDKKQVKDAREGKYLIGKYQKQGYDYIKTYSGLPSDIFDTIKDEALLQNISLVSHPSFEVPYEYHFSKPIKTIEHTEDIVQQVLKFTDDSLMLQKTIVKYVQTKIGHTPTLTVFHKISEIIEKDSDLLSENKTGYINPAFLAIGSQEDFNRWTSTKVYDSLVGERILKQHQQHLKIVKKMNDAGVLLLAGTDSGISYAVPGFGIHEELKFYTEAGLSHFEALKTATVNPSLVHQKLFRTGTVEAGKLANLVMAKENPLTNIRTLENPEMVIIKGQLLDKNQLEEFSEKAYHRSNYWATIIRLAEGIIFK</sequence>
<dbReference type="InterPro" id="IPR032466">
    <property type="entry name" value="Metal_Hydrolase"/>
</dbReference>
<dbReference type="AlphaFoldDB" id="A0A327R6I8"/>
<keyword evidence="1" id="KW-1133">Transmembrane helix</keyword>
<feature type="domain" description="Amidohydrolase-related" evidence="2">
    <location>
        <begin position="338"/>
        <end position="442"/>
    </location>
</feature>
<dbReference type="SUPFAM" id="SSF51556">
    <property type="entry name" value="Metallo-dependent hydrolases"/>
    <property type="match status" value="1"/>
</dbReference>
<keyword evidence="3" id="KW-0378">Hydrolase</keyword>
<keyword evidence="1" id="KW-0472">Membrane</keyword>
<dbReference type="EMBL" id="QLLN01000004">
    <property type="protein sequence ID" value="RAJ11314.1"/>
    <property type="molecule type" value="Genomic_DNA"/>
</dbReference>
<dbReference type="InterPro" id="IPR051781">
    <property type="entry name" value="Metallo-dep_Hydrolase"/>
</dbReference>
<dbReference type="PANTHER" id="PTHR43135:SF3">
    <property type="entry name" value="ALPHA-D-RIBOSE 1-METHYLPHOSPHONATE 5-TRIPHOSPHATE DIPHOSPHATASE"/>
    <property type="match status" value="1"/>
</dbReference>
<evidence type="ECO:0000313" key="4">
    <source>
        <dbReference type="Proteomes" id="UP000249696"/>
    </source>
</evidence>
<dbReference type="Gene3D" id="3.40.50.10910">
    <property type="entry name" value="Amidohydrolase"/>
    <property type="match status" value="1"/>
</dbReference>
<dbReference type="Gene3D" id="1.20.58.520">
    <property type="entry name" value="Amidohydrolase"/>
    <property type="match status" value="1"/>
</dbReference>
<reference evidence="3 4" key="1">
    <citation type="submission" date="2018-06" db="EMBL/GenBank/DDBJ databases">
        <title>Genomic Encyclopedia of Archaeal and Bacterial Type Strains, Phase II (KMG-II): from individual species to whole genera.</title>
        <authorList>
            <person name="Goeker M."/>
        </authorList>
    </citation>
    <scope>NUCLEOTIDE SEQUENCE [LARGE SCALE GENOMIC DNA]</scope>
    <source>
        <strain evidence="3 4">DSM 23522</strain>
    </source>
</reference>
<organism evidence="3 4">
    <name type="scientific">Arenibacter echinorum</name>
    <dbReference type="NCBI Taxonomy" id="440515"/>
    <lineage>
        <taxon>Bacteria</taxon>
        <taxon>Pseudomonadati</taxon>
        <taxon>Bacteroidota</taxon>
        <taxon>Flavobacteriia</taxon>
        <taxon>Flavobacteriales</taxon>
        <taxon>Flavobacteriaceae</taxon>
        <taxon>Arenibacter</taxon>
    </lineage>
</organism>
<dbReference type="PANTHER" id="PTHR43135">
    <property type="entry name" value="ALPHA-D-RIBOSE 1-METHYLPHOSPHONATE 5-TRIPHOSPHATE DIPHOSPHATASE"/>
    <property type="match status" value="1"/>
</dbReference>
<keyword evidence="4" id="KW-1185">Reference proteome</keyword>
<dbReference type="SUPFAM" id="SSF51338">
    <property type="entry name" value="Composite domain of metallo-dependent hydrolases"/>
    <property type="match status" value="2"/>
</dbReference>
<dbReference type="InterPro" id="IPR011059">
    <property type="entry name" value="Metal-dep_hydrolase_composite"/>
</dbReference>
<dbReference type="GO" id="GO:0016810">
    <property type="term" value="F:hydrolase activity, acting on carbon-nitrogen (but not peptide) bonds"/>
    <property type="evidence" value="ECO:0007669"/>
    <property type="project" value="InterPro"/>
</dbReference>
<name>A0A327R6I8_9FLAO</name>
<comment type="caution">
    <text evidence="3">The sequence shown here is derived from an EMBL/GenBank/DDBJ whole genome shotgun (WGS) entry which is preliminary data.</text>
</comment>
<dbReference type="Gene3D" id="3.30.110.90">
    <property type="entry name" value="Amidohydrolase"/>
    <property type="match status" value="1"/>
</dbReference>
<evidence type="ECO:0000256" key="1">
    <source>
        <dbReference type="SAM" id="Phobius"/>
    </source>
</evidence>
<dbReference type="InterPro" id="IPR006680">
    <property type="entry name" value="Amidohydro-rel"/>
</dbReference>
<accession>A0A327R6I8</accession>
<protein>
    <submittedName>
        <fullName evidence="3">Imidazolonepropionase-like amidohydrolase</fullName>
    </submittedName>
</protein>
<dbReference type="Gene3D" id="2.30.40.10">
    <property type="entry name" value="Urease, subunit C, domain 1"/>
    <property type="match status" value="1"/>
</dbReference>
<dbReference type="RefSeq" id="WP_111623727.1">
    <property type="nucleotide sequence ID" value="NZ_QLLN01000004.1"/>
</dbReference>